<evidence type="ECO:0000313" key="1">
    <source>
        <dbReference type="EMBL" id="MBA4645252.1"/>
    </source>
</evidence>
<reference evidence="1" key="2">
    <citation type="submission" date="2020-07" db="EMBL/GenBank/DDBJ databases">
        <authorList>
            <person name="Vera ALvarez R."/>
            <person name="Arias-Moreno D.M."/>
            <person name="Jimenez-Jacinto V."/>
            <person name="Jimenez-Bremont J.F."/>
            <person name="Swaminathan K."/>
            <person name="Moose S.P."/>
            <person name="Guerrero-Gonzalez M.L."/>
            <person name="Marino-Ramirez L."/>
            <person name="Landsman D."/>
            <person name="Rodriguez-Kessler M."/>
            <person name="Delgado-Sanchez P."/>
        </authorList>
    </citation>
    <scope>NUCLEOTIDE SEQUENCE</scope>
    <source>
        <tissue evidence="1">Cladode</tissue>
    </source>
</reference>
<name>A0A7C8ZJX0_OPUST</name>
<proteinExistence type="predicted"/>
<dbReference type="AlphaFoldDB" id="A0A7C8ZJX0"/>
<organism evidence="1">
    <name type="scientific">Opuntia streptacantha</name>
    <name type="common">Prickly pear cactus</name>
    <name type="synonym">Opuntia cardona</name>
    <dbReference type="NCBI Taxonomy" id="393608"/>
    <lineage>
        <taxon>Eukaryota</taxon>
        <taxon>Viridiplantae</taxon>
        <taxon>Streptophyta</taxon>
        <taxon>Embryophyta</taxon>
        <taxon>Tracheophyta</taxon>
        <taxon>Spermatophyta</taxon>
        <taxon>Magnoliopsida</taxon>
        <taxon>eudicotyledons</taxon>
        <taxon>Gunneridae</taxon>
        <taxon>Pentapetalae</taxon>
        <taxon>Caryophyllales</taxon>
        <taxon>Cactineae</taxon>
        <taxon>Cactaceae</taxon>
        <taxon>Opuntioideae</taxon>
        <taxon>Opuntia</taxon>
    </lineage>
</organism>
<dbReference type="EMBL" id="GISG01141570">
    <property type="protein sequence ID" value="MBA4645252.1"/>
    <property type="molecule type" value="Transcribed_RNA"/>
</dbReference>
<reference evidence="1" key="1">
    <citation type="journal article" date="2013" name="J. Plant Res.">
        <title>Effect of fungi and light on seed germination of three Opuntia species from semiarid lands of central Mexico.</title>
        <authorList>
            <person name="Delgado-Sanchez P."/>
            <person name="Jimenez-Bremont J.F."/>
            <person name="Guerrero-Gonzalez Mde L."/>
            <person name="Flores J."/>
        </authorList>
    </citation>
    <scope>NUCLEOTIDE SEQUENCE</scope>
    <source>
        <tissue evidence="1">Cladode</tissue>
    </source>
</reference>
<protein>
    <submittedName>
        <fullName evidence="1">Uncharacterized protein</fullName>
    </submittedName>
</protein>
<sequence>MVKFCERLNLDGYEAMLIELWLELELFFSHSNSASDTSSLLLKCISYIQNGANRIFSFCLQQYLNNIPNFICSKGWIMHQISSREFGIRNPLPFFETLLLIS</sequence>
<accession>A0A7C8ZJX0</accession>